<feature type="domain" description="Metallo-beta-lactamase" evidence="5">
    <location>
        <begin position="11"/>
        <end position="199"/>
    </location>
</feature>
<dbReference type="Proteomes" id="UP001560267">
    <property type="component" value="Unassembled WGS sequence"/>
</dbReference>
<dbReference type="SUPFAM" id="SSF56281">
    <property type="entry name" value="Metallo-hydrolase/oxidoreductase"/>
    <property type="match status" value="1"/>
</dbReference>
<evidence type="ECO:0000256" key="3">
    <source>
        <dbReference type="ARBA" id="ARBA00022801"/>
    </source>
</evidence>
<evidence type="ECO:0000256" key="2">
    <source>
        <dbReference type="ARBA" id="ARBA00022723"/>
    </source>
</evidence>
<dbReference type="InterPro" id="IPR036866">
    <property type="entry name" value="RibonucZ/Hydroxyglut_hydro"/>
</dbReference>
<sequence length="218" mass="23309">MIIGRSLWVAGTNTWIVTGDTSECVIIDCPPDPQAILDLITAHHLIPKAIIATHGHLDHTGGIPSVSQHHPDAPVYRHPDDAHYLHNPMEMSGMLREALVATGLDLTEPELIVDLNEGDKVEGSGIQITALHTPGHTPGSICLLSTTQSDGHVLFTGDHLFKGSIGRTDLPGGSMERLLESMKEKILPLADDLRVFPGHGGTTTIGAERASNPFLANL</sequence>
<dbReference type="InterPro" id="IPR051453">
    <property type="entry name" value="MBL_Glyoxalase_II"/>
</dbReference>
<accession>A0ABV3Y043</accession>
<dbReference type="Gene3D" id="3.60.15.10">
    <property type="entry name" value="Ribonuclease Z/Hydroxyacylglutathione hydrolase-like"/>
    <property type="match status" value="1"/>
</dbReference>
<comment type="cofactor">
    <cofactor evidence="1">
        <name>Zn(2+)</name>
        <dbReference type="ChEBI" id="CHEBI:29105"/>
    </cofactor>
</comment>
<dbReference type="SMART" id="SM00849">
    <property type="entry name" value="Lactamase_B"/>
    <property type="match status" value="1"/>
</dbReference>
<keyword evidence="7" id="KW-1185">Reference proteome</keyword>
<dbReference type="EMBL" id="JBFSHR010000008">
    <property type="protein sequence ID" value="MEX6428926.1"/>
    <property type="molecule type" value="Genomic_DNA"/>
</dbReference>
<dbReference type="CDD" id="cd06262">
    <property type="entry name" value="metallo-hydrolase-like_MBL-fold"/>
    <property type="match status" value="1"/>
</dbReference>
<dbReference type="PANTHER" id="PTHR46233:SF3">
    <property type="entry name" value="HYDROXYACYLGLUTATHIONE HYDROLASE GLOC"/>
    <property type="match status" value="1"/>
</dbReference>
<keyword evidence="2" id="KW-0479">Metal-binding</keyword>
<evidence type="ECO:0000313" key="6">
    <source>
        <dbReference type="EMBL" id="MEX6428926.1"/>
    </source>
</evidence>
<comment type="caution">
    <text evidence="6">The sequence shown here is derived from an EMBL/GenBank/DDBJ whole genome shotgun (WGS) entry which is preliminary data.</text>
</comment>
<evidence type="ECO:0000256" key="4">
    <source>
        <dbReference type="ARBA" id="ARBA00022833"/>
    </source>
</evidence>
<proteinExistence type="predicted"/>
<organism evidence="6 7">
    <name type="scientific">Ferrimicrobium acidiphilum</name>
    <dbReference type="NCBI Taxonomy" id="121039"/>
    <lineage>
        <taxon>Bacteria</taxon>
        <taxon>Bacillati</taxon>
        <taxon>Actinomycetota</taxon>
        <taxon>Acidimicrobiia</taxon>
        <taxon>Acidimicrobiales</taxon>
        <taxon>Acidimicrobiaceae</taxon>
        <taxon>Ferrimicrobium</taxon>
    </lineage>
</organism>
<protein>
    <submittedName>
        <fullName evidence="6">MBL fold metallo-hydrolase</fullName>
    </submittedName>
</protein>
<evidence type="ECO:0000313" key="7">
    <source>
        <dbReference type="Proteomes" id="UP001560267"/>
    </source>
</evidence>
<dbReference type="InterPro" id="IPR001279">
    <property type="entry name" value="Metallo-B-lactamas"/>
</dbReference>
<dbReference type="RefSeq" id="WP_369084262.1">
    <property type="nucleotide sequence ID" value="NZ_JBFSHR010000008.1"/>
</dbReference>
<evidence type="ECO:0000256" key="1">
    <source>
        <dbReference type="ARBA" id="ARBA00001947"/>
    </source>
</evidence>
<reference evidence="6 7" key="1">
    <citation type="submission" date="2024-07" db="EMBL/GenBank/DDBJ databases">
        <title>Draft Genome Sequence of Ferrimicrobium acidiphilum Strain YE2023, Isolated from a Pulp of Bioleach Reactor.</title>
        <authorList>
            <person name="Elkina Y.A."/>
            <person name="Bulaeva A.G."/>
            <person name="Beletsky A.V."/>
            <person name="Mardanov A.V."/>
        </authorList>
    </citation>
    <scope>NUCLEOTIDE SEQUENCE [LARGE SCALE GENOMIC DNA]</scope>
    <source>
        <strain evidence="6 7">YE2023</strain>
    </source>
</reference>
<dbReference type="Pfam" id="PF00753">
    <property type="entry name" value="Lactamase_B"/>
    <property type="match status" value="1"/>
</dbReference>
<name>A0ABV3Y043_9ACTN</name>
<dbReference type="PANTHER" id="PTHR46233">
    <property type="entry name" value="HYDROXYACYLGLUTATHIONE HYDROLASE GLOC"/>
    <property type="match status" value="1"/>
</dbReference>
<keyword evidence="3" id="KW-0378">Hydrolase</keyword>
<gene>
    <name evidence="6" type="ORF">AB6A68_03630</name>
</gene>
<keyword evidence="4" id="KW-0862">Zinc</keyword>
<evidence type="ECO:0000259" key="5">
    <source>
        <dbReference type="SMART" id="SM00849"/>
    </source>
</evidence>